<dbReference type="NCBIfam" id="NF033154">
    <property type="entry name" value="endonuc_SmrA"/>
    <property type="match status" value="1"/>
</dbReference>
<keyword evidence="1" id="KW-0378">Hydrolase</keyword>
<dbReference type="Proteomes" id="UP000254069">
    <property type="component" value="Unassembled WGS sequence"/>
</dbReference>
<dbReference type="InterPro" id="IPR047688">
    <property type="entry name" value="Endonuc_SmrA"/>
</dbReference>
<dbReference type="GO" id="GO:0004520">
    <property type="term" value="F:DNA endonuclease activity"/>
    <property type="evidence" value="ECO:0007669"/>
    <property type="project" value="TreeGrafter"/>
</dbReference>
<dbReference type="EC" id="3.1.-.-" evidence="1"/>
<dbReference type="GO" id="GO:0016787">
    <property type="term" value="F:hydrolase activity"/>
    <property type="evidence" value="ECO:0007669"/>
    <property type="project" value="UniProtKB-KW"/>
</dbReference>
<dbReference type="PROSITE" id="PS50828">
    <property type="entry name" value="SMR"/>
    <property type="match status" value="1"/>
</dbReference>
<dbReference type="EMBL" id="UGYO01000002">
    <property type="protein sequence ID" value="SUJ05040.1"/>
    <property type="molecule type" value="Genomic_DNA"/>
</dbReference>
<evidence type="ECO:0000313" key="2">
    <source>
        <dbReference type="Proteomes" id="UP000254069"/>
    </source>
</evidence>
<proteinExistence type="predicted"/>
<gene>
    <name evidence="1" type="primary">smrA</name>
    <name evidence="1" type="ORF">NCTC10738_03729</name>
</gene>
<reference evidence="1 2" key="1">
    <citation type="submission" date="2018-06" db="EMBL/GenBank/DDBJ databases">
        <authorList>
            <consortium name="Pathogen Informatics"/>
            <person name="Doyle S."/>
        </authorList>
    </citation>
    <scope>NUCLEOTIDE SEQUENCE [LARGE SCALE GENOMIC DNA]</scope>
    <source>
        <strain evidence="1 2">NCTC10738</strain>
    </source>
</reference>
<dbReference type="PANTHER" id="PTHR35562:SF2">
    <property type="entry name" value="DNA ENDONUCLEASE SMRA-RELATED"/>
    <property type="match status" value="1"/>
</dbReference>
<keyword evidence="1" id="KW-0540">Nuclease</keyword>
<dbReference type="InterPro" id="IPR002625">
    <property type="entry name" value="Smr_dom"/>
</dbReference>
<dbReference type="SUPFAM" id="SSF160443">
    <property type="entry name" value="SMR domain-like"/>
    <property type="match status" value="1"/>
</dbReference>
<organism evidence="1 2">
    <name type="scientific">Shewanella algae</name>
    <dbReference type="NCBI Taxonomy" id="38313"/>
    <lineage>
        <taxon>Bacteria</taxon>
        <taxon>Pseudomonadati</taxon>
        <taxon>Pseudomonadota</taxon>
        <taxon>Gammaproteobacteria</taxon>
        <taxon>Alteromonadales</taxon>
        <taxon>Shewanellaceae</taxon>
        <taxon>Shewanella</taxon>
    </lineage>
</organism>
<sequence>MKADDLTLFMQEMADVVPLKQQTQAQTRAKPLSSESKQARKAAAEAHEYLQRLTLDLALIPRVKPDDMLSYKQQGIQEAVFKNLRLGKYKIAAELDIHAMSVRQARDYLLGFIQAQVALGHRCVLVIHGKGQNRKPFPGLIKTCVNFWLSQMDEVQAFHSAQREHGGYGALYVMLPKSEAKRLESRETNHKGAGFR</sequence>
<dbReference type="RefSeq" id="WP_071237432.1">
    <property type="nucleotide sequence ID" value="NZ_CP032664.1"/>
</dbReference>
<accession>A0A380BQH2</accession>
<keyword evidence="2" id="KW-1185">Reference proteome</keyword>
<dbReference type="Gene3D" id="3.30.1370.110">
    <property type="match status" value="1"/>
</dbReference>
<dbReference type="Pfam" id="PF01713">
    <property type="entry name" value="Smr"/>
    <property type="match status" value="1"/>
</dbReference>
<dbReference type="AlphaFoldDB" id="A0A380BQH2"/>
<dbReference type="SMART" id="SM00463">
    <property type="entry name" value="SMR"/>
    <property type="match status" value="1"/>
</dbReference>
<dbReference type="PANTHER" id="PTHR35562">
    <property type="entry name" value="DNA ENDONUCLEASE SMRA-RELATED"/>
    <property type="match status" value="1"/>
</dbReference>
<name>A0A380BQH2_9GAMM</name>
<evidence type="ECO:0000313" key="1">
    <source>
        <dbReference type="EMBL" id="SUJ05040.1"/>
    </source>
</evidence>
<dbReference type="InterPro" id="IPR036063">
    <property type="entry name" value="Smr_dom_sf"/>
</dbReference>
<protein>
    <submittedName>
        <fullName evidence="1">Probable DNA endonuclease SmrA</fullName>
        <ecNumber evidence="1">3.1.-.-</ecNumber>
    </submittedName>
</protein>
<keyword evidence="1" id="KW-0255">Endonuclease</keyword>